<reference evidence="1 2" key="1">
    <citation type="journal article" date="2012" name="Mol. Biol. Evol.">
        <title>Genome reduction and co-evolution between the primary and secondary bacterial symbionts of psyllids.</title>
        <authorList>
            <person name="Sloan D.B."/>
            <person name="Moran N.A."/>
        </authorList>
    </citation>
    <scope>NUCLEOTIDE SEQUENCE [LARGE SCALE GENOMIC DNA]</scope>
    <source>
        <strain evidence="1">Ceuc_S</strain>
    </source>
</reference>
<protein>
    <submittedName>
        <fullName evidence="1">Uncharacterized protein</fullName>
    </submittedName>
</protein>
<dbReference type="EMBL" id="CP003546">
    <property type="protein sequence ID" value="AFP84936.1"/>
    <property type="molecule type" value="Genomic_DNA"/>
</dbReference>
<dbReference type="Proteomes" id="UP000003936">
    <property type="component" value="Chromosome"/>
</dbReference>
<evidence type="ECO:0000313" key="2">
    <source>
        <dbReference type="Proteomes" id="UP000003936"/>
    </source>
</evidence>
<keyword evidence="2" id="KW-1185">Reference proteome</keyword>
<name>J3VSM0_9ENTR</name>
<organism evidence="1 2">
    <name type="scientific">secondary endosymbiont of Ctenarytaina eucalypti</name>
    <dbReference type="NCBI Taxonomy" id="1199245"/>
    <lineage>
        <taxon>Bacteria</taxon>
        <taxon>Pseudomonadati</taxon>
        <taxon>Pseudomonadota</taxon>
        <taxon>Gammaproteobacteria</taxon>
        <taxon>Enterobacterales</taxon>
        <taxon>Enterobacteriaceae</taxon>
        <taxon>aphid secondary symbionts</taxon>
    </lineage>
</organism>
<gene>
    <name evidence="1" type="ORF">A359_05440</name>
</gene>
<evidence type="ECO:0000313" key="1">
    <source>
        <dbReference type="EMBL" id="AFP84936.1"/>
    </source>
</evidence>
<dbReference type="AlphaFoldDB" id="J3VSM0"/>
<sequence length="52" mass="5696">MQFCCDRKAVVGGNSALFSRINNVRGILGKRDDVYQTSTTADYNKAISGRVV</sequence>
<proteinExistence type="predicted"/>
<dbReference type="KEGG" id="sect:A359_05440"/>
<dbReference type="HOGENOM" id="CLU_3084602_0_0_6"/>
<dbReference type="STRING" id="1199245.A359_05440"/>
<accession>J3VSM0</accession>